<dbReference type="AlphaFoldDB" id="A0A841THI0"/>
<evidence type="ECO:0000256" key="3">
    <source>
        <dbReference type="ARBA" id="ARBA00011233"/>
    </source>
</evidence>
<evidence type="ECO:0000256" key="4">
    <source>
        <dbReference type="ARBA" id="ARBA00023239"/>
    </source>
</evidence>
<evidence type="ECO:0000313" key="7">
    <source>
        <dbReference type="Proteomes" id="UP000574133"/>
    </source>
</evidence>
<reference evidence="6 7" key="1">
    <citation type="submission" date="2020-08" db="EMBL/GenBank/DDBJ databases">
        <title>Cohnella phylogeny.</title>
        <authorList>
            <person name="Dunlap C."/>
        </authorList>
    </citation>
    <scope>NUCLEOTIDE SEQUENCE [LARGE SCALE GENOMIC DNA]</scope>
    <source>
        <strain evidence="6 7">DSM 103658</strain>
    </source>
</reference>
<dbReference type="CDD" id="cd00452">
    <property type="entry name" value="KDPG_aldolase"/>
    <property type="match status" value="1"/>
</dbReference>
<dbReference type="Proteomes" id="UP000574133">
    <property type="component" value="Unassembled WGS sequence"/>
</dbReference>
<keyword evidence="5" id="KW-0119">Carbohydrate metabolism</keyword>
<accession>A0A841THI0</accession>
<name>A0A841THI0_9BACL</name>
<evidence type="ECO:0000313" key="6">
    <source>
        <dbReference type="EMBL" id="MBB6678407.1"/>
    </source>
</evidence>
<evidence type="ECO:0000256" key="1">
    <source>
        <dbReference type="ARBA" id="ARBA00004761"/>
    </source>
</evidence>
<dbReference type="InterPro" id="IPR000887">
    <property type="entry name" value="Aldlse_KDPG_KHG"/>
</dbReference>
<organism evidence="6 7">
    <name type="scientific">Cohnella lubricantis</name>
    <dbReference type="NCBI Taxonomy" id="2163172"/>
    <lineage>
        <taxon>Bacteria</taxon>
        <taxon>Bacillati</taxon>
        <taxon>Bacillota</taxon>
        <taxon>Bacilli</taxon>
        <taxon>Bacillales</taxon>
        <taxon>Paenibacillaceae</taxon>
        <taxon>Cohnella</taxon>
    </lineage>
</organism>
<dbReference type="NCBIfam" id="TIGR01182">
    <property type="entry name" value="eda"/>
    <property type="match status" value="1"/>
</dbReference>
<sequence>MNDAKRFLAEQSQFPLVMIYRGLKADDCLAVTETLAEAGVRYFEVTMNTPNAADIIRLLRRRMGSEVRIGAGTALTVKQVRQVADAGAGFIISPNVNADVIRATKDAGMLSVPGAFTPTEVLRAWDSGADIIKIFPINVVGPEYIRQLRGPLEDIPFMGTGGVRLDMAEELFRAGVCSIGLSVHLLGPELVQNRDWKAVGRRALQFRDAARAASEAGL</sequence>
<comment type="pathway">
    <text evidence="1">Carbohydrate acid metabolism.</text>
</comment>
<dbReference type="InterPro" id="IPR013785">
    <property type="entry name" value="Aldolase_TIM"/>
</dbReference>
<dbReference type="PANTHER" id="PTHR30246">
    <property type="entry name" value="2-KETO-3-DEOXY-6-PHOSPHOGLUCONATE ALDOLASE"/>
    <property type="match status" value="1"/>
</dbReference>
<protein>
    <submittedName>
        <fullName evidence="6">Bifunctional 4-hydroxy-2-oxoglutarate aldolase/2-dehydro-3-deoxy-phosphogluconate aldolase</fullName>
    </submittedName>
</protein>
<dbReference type="EMBL" id="JACJVN010000055">
    <property type="protein sequence ID" value="MBB6678407.1"/>
    <property type="molecule type" value="Genomic_DNA"/>
</dbReference>
<dbReference type="Gene3D" id="3.20.20.70">
    <property type="entry name" value="Aldolase class I"/>
    <property type="match status" value="1"/>
</dbReference>
<keyword evidence="7" id="KW-1185">Reference proteome</keyword>
<gene>
    <name evidence="6" type="ORF">H4Q31_13955</name>
</gene>
<keyword evidence="4" id="KW-0456">Lyase</keyword>
<comment type="subunit">
    <text evidence="3">Homotrimer.</text>
</comment>
<evidence type="ECO:0000256" key="5">
    <source>
        <dbReference type="ARBA" id="ARBA00023277"/>
    </source>
</evidence>
<comment type="similarity">
    <text evidence="2">Belongs to the KHG/KDPG aldolase family.</text>
</comment>
<dbReference type="PANTHER" id="PTHR30246:SF1">
    <property type="entry name" value="2-DEHYDRO-3-DEOXY-6-PHOSPHOGALACTONATE ALDOLASE-RELATED"/>
    <property type="match status" value="1"/>
</dbReference>
<dbReference type="SUPFAM" id="SSF51569">
    <property type="entry name" value="Aldolase"/>
    <property type="match status" value="1"/>
</dbReference>
<dbReference type="Pfam" id="PF01081">
    <property type="entry name" value="Aldolase"/>
    <property type="match status" value="1"/>
</dbReference>
<comment type="caution">
    <text evidence="6">The sequence shown here is derived from an EMBL/GenBank/DDBJ whole genome shotgun (WGS) entry which is preliminary data.</text>
</comment>
<proteinExistence type="inferred from homology"/>
<dbReference type="GO" id="GO:0016829">
    <property type="term" value="F:lyase activity"/>
    <property type="evidence" value="ECO:0007669"/>
    <property type="project" value="UniProtKB-KW"/>
</dbReference>
<evidence type="ECO:0000256" key="2">
    <source>
        <dbReference type="ARBA" id="ARBA00006906"/>
    </source>
</evidence>
<dbReference type="RefSeq" id="WP_185179672.1">
    <property type="nucleotide sequence ID" value="NZ_CBCSEP010000009.1"/>
</dbReference>